<dbReference type="GO" id="GO:0016887">
    <property type="term" value="F:ATP hydrolysis activity"/>
    <property type="evidence" value="ECO:0007669"/>
    <property type="project" value="InterPro"/>
</dbReference>
<reference evidence="1" key="1">
    <citation type="submission" date="2019-08" db="EMBL/GenBank/DDBJ databases">
        <authorList>
            <person name="Kucharzyk K."/>
            <person name="Murdoch R.W."/>
            <person name="Higgins S."/>
            <person name="Loffler F."/>
        </authorList>
    </citation>
    <scope>NUCLEOTIDE SEQUENCE</scope>
</reference>
<sequence length="705" mass="81924">MIYFDMIRVVIDATRPDAEKSEKFGRTVNLGRGLNIIAGDNTSGKTSLAKCMYYILGVEEIIDGKQNTFALDRSVYQNFVYTDDEGSNVLMQVENSYVIAQLSNNKGETITVKRFVKYQNDKEFKKVQVWECKEEEITEVTPSTEYFVHYRGDHNQKLPFGYFQYLAQFAGLKLIKAPTKGAEEFTLYLTTLFALDFVEQTRGWTDYFATIRGYNFIQPKQRIVEYALGVSIDDNIATYKQLKNENDRIKDEWSRQIKDINQRLTYNNLVINGLNLDIAKQTKVIDRLQIGVIGQKGTFAEVIESMKQRINYLNSILRKTDENRIDSYNQQLAIFQTKEKQFDEFVRRLQDDKNKKTSIVKQLTAINEEINRNKNIAQVSNLISSVHIRKCPTCHRDLDVTDSGYINVKNEDIDRNVRYLTTQQRFLQGLLKSLNESIDEKEIYLSYYKKMLGIEKEKLNTAYAEIADNKDILSEKDMMEMVELKLKINGYEIVSKQITTTICDMWPMKQKFDENKKQLSKLSSHKDETDNTVLNRLQVQFKQFLNNFGYKSNYIQNVSLLFDEKNSNYFYLPQAQVEQYNEHLRSVSSASDFVRSIWAYYLALLEIGISHPGFLVFDEPCQHSIKEADLKTLFQVCAVTDKQIILFCSSEPKTEETKAAEQGKKHVEKTNIQLLVRGIDQKKYRLHQMKTGEKTISKLDLNGIS</sequence>
<evidence type="ECO:0008006" key="2">
    <source>
        <dbReference type="Google" id="ProtNLM"/>
    </source>
</evidence>
<dbReference type="SUPFAM" id="SSF52540">
    <property type="entry name" value="P-loop containing nucleoside triphosphate hydrolases"/>
    <property type="match status" value="1"/>
</dbReference>
<accession>A0A644US95</accession>
<organism evidence="1">
    <name type="scientific">bioreactor metagenome</name>
    <dbReference type="NCBI Taxonomy" id="1076179"/>
    <lineage>
        <taxon>unclassified sequences</taxon>
        <taxon>metagenomes</taxon>
        <taxon>ecological metagenomes</taxon>
    </lineage>
</organism>
<name>A0A644US95_9ZZZZ</name>
<comment type="caution">
    <text evidence="1">The sequence shown here is derived from an EMBL/GenBank/DDBJ whole genome shotgun (WGS) entry which is preliminary data.</text>
</comment>
<dbReference type="Gene3D" id="3.40.50.300">
    <property type="entry name" value="P-loop containing nucleotide triphosphate hydrolases"/>
    <property type="match status" value="1"/>
</dbReference>
<gene>
    <name evidence="1" type="ORF">SDC9_27880</name>
</gene>
<dbReference type="InterPro" id="IPR027417">
    <property type="entry name" value="P-loop_NTPase"/>
</dbReference>
<proteinExistence type="predicted"/>
<dbReference type="EMBL" id="VSSQ01000156">
    <property type="protein sequence ID" value="MPL81946.1"/>
    <property type="molecule type" value="Genomic_DNA"/>
</dbReference>
<protein>
    <recommendedName>
        <fullName evidence="2">Rad50/SbcC-type AAA domain-containing protein</fullName>
    </recommendedName>
</protein>
<evidence type="ECO:0000313" key="1">
    <source>
        <dbReference type="EMBL" id="MPL81946.1"/>
    </source>
</evidence>
<dbReference type="GO" id="GO:0006302">
    <property type="term" value="P:double-strand break repair"/>
    <property type="evidence" value="ECO:0007669"/>
    <property type="project" value="InterPro"/>
</dbReference>
<dbReference type="AlphaFoldDB" id="A0A644US95"/>